<gene>
    <name evidence="1" type="ORF">GCM10010249_29560</name>
</gene>
<organism evidence="1 2">
    <name type="scientific">Streptomyces roseolilacinus</name>
    <dbReference type="NCBI Taxonomy" id="66904"/>
    <lineage>
        <taxon>Bacteria</taxon>
        <taxon>Bacillati</taxon>
        <taxon>Actinomycetota</taxon>
        <taxon>Actinomycetes</taxon>
        <taxon>Kitasatosporales</taxon>
        <taxon>Streptomycetaceae</taxon>
        <taxon>Streptomyces</taxon>
    </lineage>
</organism>
<reference evidence="1" key="2">
    <citation type="submission" date="2020-09" db="EMBL/GenBank/DDBJ databases">
        <authorList>
            <person name="Sun Q."/>
            <person name="Ohkuma M."/>
        </authorList>
    </citation>
    <scope>NUCLEOTIDE SEQUENCE</scope>
    <source>
        <strain evidence="1">JCM 4335</strain>
    </source>
</reference>
<name>A0A918B028_9ACTN</name>
<protein>
    <submittedName>
        <fullName evidence="1">Uncharacterized protein</fullName>
    </submittedName>
</protein>
<dbReference type="Proteomes" id="UP000654123">
    <property type="component" value="Unassembled WGS sequence"/>
</dbReference>
<reference evidence="1" key="1">
    <citation type="journal article" date="2014" name="Int. J. Syst. Evol. Microbiol.">
        <title>Complete genome sequence of Corynebacterium casei LMG S-19264T (=DSM 44701T), isolated from a smear-ripened cheese.</title>
        <authorList>
            <consortium name="US DOE Joint Genome Institute (JGI-PGF)"/>
            <person name="Walter F."/>
            <person name="Albersmeier A."/>
            <person name="Kalinowski J."/>
            <person name="Ruckert C."/>
        </authorList>
    </citation>
    <scope>NUCLEOTIDE SEQUENCE</scope>
    <source>
        <strain evidence="1">JCM 4335</strain>
    </source>
</reference>
<accession>A0A918B028</accession>
<comment type="caution">
    <text evidence="1">The sequence shown here is derived from an EMBL/GenBank/DDBJ whole genome shotgun (WGS) entry which is preliminary data.</text>
</comment>
<dbReference type="EMBL" id="BMSV01000005">
    <property type="protein sequence ID" value="GGQ09150.1"/>
    <property type="molecule type" value="Genomic_DNA"/>
</dbReference>
<sequence>MDEEEWLLRHGLRPDERGLDEVRTLLEEQIRLERRSQGYGDTLLMKLCCVQLFHAGRLDDVPLIWRAKTAGFDAYCSIDVQLLCGAGLSRTNAYLESRQDAESRAALERLLHCEEADDFDGFSPARQSAQYVAYYA</sequence>
<evidence type="ECO:0000313" key="2">
    <source>
        <dbReference type="Proteomes" id="UP000654123"/>
    </source>
</evidence>
<proteinExistence type="predicted"/>
<evidence type="ECO:0000313" key="1">
    <source>
        <dbReference type="EMBL" id="GGQ09150.1"/>
    </source>
</evidence>
<keyword evidence="2" id="KW-1185">Reference proteome</keyword>
<dbReference type="AlphaFoldDB" id="A0A918B028"/>